<sequence length="87" mass="9580">MTGAPAEFRHRADALIGDLYADEELDVVITGEHEYETAWVFSYNTKAYVETGKIRHALVGNGPLIVPKDGSPPRFAATAHPLDDQVR</sequence>
<proteinExistence type="predicted"/>
<evidence type="ECO:0000259" key="1">
    <source>
        <dbReference type="Pfam" id="PF15567"/>
    </source>
</evidence>
<dbReference type="RefSeq" id="WP_189258379.1">
    <property type="nucleotide sequence ID" value="NZ_BMRE01000049.1"/>
</dbReference>
<dbReference type="EMBL" id="BMRE01000049">
    <property type="protein sequence ID" value="GGU71200.1"/>
    <property type="molecule type" value="Genomic_DNA"/>
</dbReference>
<gene>
    <name evidence="2" type="ORF">GCM10010178_73530</name>
</gene>
<protein>
    <recommendedName>
        <fullName evidence="1">Immunity protein 35 domain-containing protein</fullName>
    </recommendedName>
</protein>
<keyword evidence="3" id="KW-1185">Reference proteome</keyword>
<evidence type="ECO:0000313" key="2">
    <source>
        <dbReference type="EMBL" id="GGU71200.1"/>
    </source>
</evidence>
<dbReference type="Proteomes" id="UP000649573">
    <property type="component" value="Unassembled WGS sequence"/>
</dbReference>
<evidence type="ECO:0000313" key="3">
    <source>
        <dbReference type="Proteomes" id="UP000649573"/>
    </source>
</evidence>
<name>A0ABQ2V8G9_9PSEU</name>
<accession>A0ABQ2V8G9</accession>
<organism evidence="2 3">
    <name type="scientific">Lentzea flava</name>
    <dbReference type="NCBI Taxonomy" id="103732"/>
    <lineage>
        <taxon>Bacteria</taxon>
        <taxon>Bacillati</taxon>
        <taxon>Actinomycetota</taxon>
        <taxon>Actinomycetes</taxon>
        <taxon>Pseudonocardiales</taxon>
        <taxon>Pseudonocardiaceae</taxon>
        <taxon>Lentzea</taxon>
    </lineage>
</organism>
<reference evidence="3" key="1">
    <citation type="journal article" date="2019" name="Int. J. Syst. Evol. Microbiol.">
        <title>The Global Catalogue of Microorganisms (GCM) 10K type strain sequencing project: providing services to taxonomists for standard genome sequencing and annotation.</title>
        <authorList>
            <consortium name="The Broad Institute Genomics Platform"/>
            <consortium name="The Broad Institute Genome Sequencing Center for Infectious Disease"/>
            <person name="Wu L."/>
            <person name="Ma J."/>
        </authorList>
    </citation>
    <scope>NUCLEOTIDE SEQUENCE [LARGE SCALE GENOMIC DNA]</scope>
    <source>
        <strain evidence="3">JCM 3296</strain>
    </source>
</reference>
<comment type="caution">
    <text evidence="2">The sequence shown here is derived from an EMBL/GenBank/DDBJ whole genome shotgun (WGS) entry which is preliminary data.</text>
</comment>
<feature type="domain" description="Immunity protein 35" evidence="1">
    <location>
        <begin position="10"/>
        <end position="81"/>
    </location>
</feature>
<dbReference type="Pfam" id="PF15567">
    <property type="entry name" value="Imm35"/>
    <property type="match status" value="1"/>
</dbReference>
<dbReference type="InterPro" id="IPR029082">
    <property type="entry name" value="Imm35"/>
</dbReference>